<dbReference type="PANTHER" id="PTHR42853:SF1">
    <property type="entry name" value="ACETYL-COA CARBOXYTRANSFERASE"/>
    <property type="match status" value="1"/>
</dbReference>
<name>A0A8T1RAR9_CARIL</name>
<evidence type="ECO:0000313" key="3">
    <source>
        <dbReference type="EMBL" id="KAG6663473.1"/>
    </source>
</evidence>
<evidence type="ECO:0000256" key="1">
    <source>
        <dbReference type="SAM" id="Phobius"/>
    </source>
</evidence>
<feature type="transmembrane region" description="Helical" evidence="1">
    <location>
        <begin position="336"/>
        <end position="359"/>
    </location>
</feature>
<keyword evidence="4" id="KW-1185">Reference proteome</keyword>
<dbReference type="GO" id="GO:0009317">
    <property type="term" value="C:acetyl-CoA carboxylase complex"/>
    <property type="evidence" value="ECO:0007669"/>
    <property type="project" value="InterPro"/>
</dbReference>
<gene>
    <name evidence="3" type="ORF">CIPAW_02G028800</name>
</gene>
<dbReference type="AlphaFoldDB" id="A0A8T1RAR9"/>
<sequence>MATLSILTGKCGSLREGTDHGFESTSSLYYCKDFSASYLFGISVRAENRSLSMALEGSMISSRNRFDVTAKVRKGKKHDYPWPDDIDPNITTGHLTFLSHFKPLTEKPKPVTLPFEKPLVDLEKKITEVRRMANETGLDFSDQIGALESKYKQALRELYTHLTPIQRLTIARHPNRPTVLDYILAITDKWVELHGDRAGYDDPAIVTGVGSMDGKTYMFIGHQKGRNTKENIARNFAMPTPHGYRKALRMMKYADHHGFPIITFVDTPGAFADLKSEELGQGEAIAHNLRTMFGLKVPVVTVVTGEGGSGGALAIACANKLFMLENSAFYVARFTFYGYSSLVFLMVCVFLKSLVATFLGPVLKHVLQYCGNLPKLLLSFKLMQAAERLRITAQEHYRLKIADGIIPEPLGGAHNDPLWTSQQIKLAITKAIQELASMDKKELLNHRRLKYRSIGGFQEGIPVDPEKRLNMKPSDNNMPKTADIESELESLKKVIEDGRSNPATIQAIEKLKQDVNMEINRVFISMGLQERLALIKSELSKVTNLHDHPPNRNLKEDIDEIMQEFKKNFSRPGAYLGLKYKLGKLKMVSRLIEIKEKGEKLMAEINQKVHPEIKEKMDLLKNAQEKLVRGDSTSKDLIKEVERAKKDLEEVLRSANLNIVGVTKRKVATSSADIRKKIGDLNEEIGQEIGKVINEAGLGGKLRELKVEIAKGSSAKDVEKLKAEIKEGILAASDVTALKEKVDNLREELSSLTGSVTEGRVGAKNGGW</sequence>
<dbReference type="Proteomes" id="UP000811609">
    <property type="component" value="Chromosome 2"/>
</dbReference>
<organism evidence="3 4">
    <name type="scientific">Carya illinoinensis</name>
    <name type="common">Pecan</name>
    <dbReference type="NCBI Taxonomy" id="32201"/>
    <lineage>
        <taxon>Eukaryota</taxon>
        <taxon>Viridiplantae</taxon>
        <taxon>Streptophyta</taxon>
        <taxon>Embryophyta</taxon>
        <taxon>Tracheophyta</taxon>
        <taxon>Spermatophyta</taxon>
        <taxon>Magnoliopsida</taxon>
        <taxon>eudicotyledons</taxon>
        <taxon>Gunneridae</taxon>
        <taxon>Pentapetalae</taxon>
        <taxon>rosids</taxon>
        <taxon>fabids</taxon>
        <taxon>Fagales</taxon>
        <taxon>Juglandaceae</taxon>
        <taxon>Carya</taxon>
    </lineage>
</organism>
<proteinExistence type="inferred from homology"/>
<dbReference type="GO" id="GO:0003989">
    <property type="term" value="F:acetyl-CoA carboxylase activity"/>
    <property type="evidence" value="ECO:0007669"/>
    <property type="project" value="InterPro"/>
</dbReference>
<evidence type="ECO:0000313" key="4">
    <source>
        <dbReference type="Proteomes" id="UP000811609"/>
    </source>
</evidence>
<dbReference type="GO" id="GO:0006633">
    <property type="term" value="P:fatty acid biosynthetic process"/>
    <property type="evidence" value="ECO:0007669"/>
    <property type="project" value="InterPro"/>
</dbReference>
<dbReference type="Pfam" id="PF03255">
    <property type="entry name" value="ACCA"/>
    <property type="match status" value="2"/>
</dbReference>
<comment type="caution">
    <text evidence="3">The sequence shown here is derived from an EMBL/GenBank/DDBJ whole genome shotgun (WGS) entry which is preliminary data.</text>
</comment>
<keyword evidence="1" id="KW-1133">Transmembrane helix</keyword>
<dbReference type="InterPro" id="IPR011763">
    <property type="entry name" value="COA_CT_C"/>
</dbReference>
<dbReference type="HAMAP" id="MF_00823">
    <property type="entry name" value="AcetylCoA_CT_alpha"/>
    <property type="match status" value="1"/>
</dbReference>
<keyword evidence="1" id="KW-0472">Membrane</keyword>
<feature type="domain" description="CoA carboxyltransferase C-terminal" evidence="2">
    <location>
        <begin position="147"/>
        <end position="434"/>
    </location>
</feature>
<keyword evidence="1" id="KW-0812">Transmembrane</keyword>
<dbReference type="PANTHER" id="PTHR42853">
    <property type="entry name" value="ACETYL-COENZYME A CARBOXYLASE CARBOXYL TRANSFERASE SUBUNIT ALPHA"/>
    <property type="match status" value="1"/>
</dbReference>
<protein>
    <recommendedName>
        <fullName evidence="2">CoA carboxyltransferase C-terminal domain-containing protein</fullName>
    </recommendedName>
</protein>
<dbReference type="EMBL" id="CM031810">
    <property type="protein sequence ID" value="KAG6663473.1"/>
    <property type="molecule type" value="Genomic_DNA"/>
</dbReference>
<dbReference type="InterPro" id="IPR001095">
    <property type="entry name" value="Acetyl_CoA_COase_a_su"/>
</dbReference>
<accession>A0A8T1RAR9</accession>
<reference evidence="3" key="1">
    <citation type="submission" date="2020-12" db="EMBL/GenBank/DDBJ databases">
        <title>WGS assembly of Carya illinoinensis cv. Pawnee.</title>
        <authorList>
            <person name="Platts A."/>
            <person name="Shu S."/>
            <person name="Wright S."/>
            <person name="Barry K."/>
            <person name="Edger P."/>
            <person name="Pires J.C."/>
            <person name="Schmutz J."/>
        </authorList>
    </citation>
    <scope>NUCLEOTIDE SEQUENCE</scope>
    <source>
        <tissue evidence="3">Leaf</tissue>
    </source>
</reference>
<dbReference type="GO" id="GO:0016743">
    <property type="term" value="F:carboxyl- or carbamoyltransferase activity"/>
    <property type="evidence" value="ECO:0007669"/>
    <property type="project" value="InterPro"/>
</dbReference>
<evidence type="ECO:0000259" key="2">
    <source>
        <dbReference type="PROSITE" id="PS50989"/>
    </source>
</evidence>
<dbReference type="PROSITE" id="PS50989">
    <property type="entry name" value="COA_CT_CTER"/>
    <property type="match status" value="1"/>
</dbReference>